<dbReference type="EMBL" id="JACXZS010000003">
    <property type="protein sequence ID" value="MBD3941411.1"/>
    <property type="molecule type" value="Genomic_DNA"/>
</dbReference>
<name>A0ABR8NQU8_9MICO</name>
<reference evidence="2 3" key="1">
    <citation type="submission" date="2020-09" db="EMBL/GenBank/DDBJ databases">
        <title>Isolation and identification of active actinomycetes.</title>
        <authorList>
            <person name="Li X."/>
        </authorList>
    </citation>
    <scope>NUCLEOTIDE SEQUENCE [LARGE SCALE GENOMIC DNA]</scope>
    <source>
        <strain evidence="2 3">NEAU-LLC</strain>
    </source>
</reference>
<comment type="caution">
    <text evidence="2">The sequence shown here is derived from an EMBL/GenBank/DDBJ whole genome shotgun (WGS) entry which is preliminary data.</text>
</comment>
<accession>A0ABR8NQU8</accession>
<keyword evidence="1" id="KW-0732">Signal</keyword>
<feature type="signal peptide" evidence="1">
    <location>
        <begin position="1"/>
        <end position="29"/>
    </location>
</feature>
<organism evidence="2 3">
    <name type="scientific">Microbacterium helvum</name>
    <dbReference type="NCBI Taxonomy" id="2773713"/>
    <lineage>
        <taxon>Bacteria</taxon>
        <taxon>Bacillati</taxon>
        <taxon>Actinomycetota</taxon>
        <taxon>Actinomycetes</taxon>
        <taxon>Micrococcales</taxon>
        <taxon>Microbacteriaceae</taxon>
        <taxon>Microbacterium</taxon>
    </lineage>
</organism>
<dbReference type="RefSeq" id="WP_191171029.1">
    <property type="nucleotide sequence ID" value="NZ_JACXZS010000003.1"/>
</dbReference>
<proteinExistence type="predicted"/>
<feature type="chain" id="PRO_5046462334" evidence="1">
    <location>
        <begin position="30"/>
        <end position="135"/>
    </location>
</feature>
<gene>
    <name evidence="2" type="ORF">IF188_06830</name>
</gene>
<keyword evidence="3" id="KW-1185">Reference proteome</keyword>
<evidence type="ECO:0000313" key="3">
    <source>
        <dbReference type="Proteomes" id="UP000598426"/>
    </source>
</evidence>
<evidence type="ECO:0000256" key="1">
    <source>
        <dbReference type="SAM" id="SignalP"/>
    </source>
</evidence>
<dbReference type="Proteomes" id="UP000598426">
    <property type="component" value="Unassembled WGS sequence"/>
</dbReference>
<sequence>MPLTPTQTLARILAAGVTAALSLALASCAAGEVPSSGPLAVHERPDYGMDALLGGVLRTDGGCVRVEPSAGSAGTATVVSFPAGDATWNGEVLTWRGEEYRDGDEISLGGGLAPEPPGYVPEDCGDLEVWQVSPL</sequence>
<protein>
    <submittedName>
        <fullName evidence="2">Uncharacterized protein</fullName>
    </submittedName>
</protein>
<evidence type="ECO:0000313" key="2">
    <source>
        <dbReference type="EMBL" id="MBD3941411.1"/>
    </source>
</evidence>